<sequence>MMRKELLILLILFSVFLAIGCTGDKGEAPNATETPVTAVTPTTAVPEVITVSAAASLTEAFTDIASRFEKENLGTDVNLNFGGSGNLRMQIEGGAPVDVFASADEGQMNTLGNETFIENSSRKDFARNSLVIIVPEASTLNITSIKDLVDPNIQKISIGNPDTVPVGNYSRTTLTEAGLWSQLENKLVLAEDVKQVLVYVEREEVDAGFVYTTDAKTAQPGTVKIVASVPVSIPVNYPIAVVSSSEHKEEAQKFLDFVTGEEGQTILKKYGFTVISK</sequence>
<dbReference type="Gene3D" id="3.40.190.10">
    <property type="entry name" value="Periplasmic binding protein-like II"/>
    <property type="match status" value="2"/>
</dbReference>
<keyword evidence="4" id="KW-1185">Reference proteome</keyword>
<dbReference type="SUPFAM" id="SSF53850">
    <property type="entry name" value="Periplasmic binding protein-like II"/>
    <property type="match status" value="1"/>
</dbReference>
<name>A0ABU2D150_9EURY</name>
<keyword evidence="2" id="KW-0732">Signal</keyword>
<accession>A0ABU2D150</accession>
<dbReference type="RefSeq" id="WP_310575699.1">
    <property type="nucleotide sequence ID" value="NZ_JAVKPK010000025.1"/>
</dbReference>
<dbReference type="InterPro" id="IPR050682">
    <property type="entry name" value="ModA/WtpA"/>
</dbReference>
<keyword evidence="1" id="KW-0479">Metal-binding</keyword>
<dbReference type="PIRSF" id="PIRSF004846">
    <property type="entry name" value="ModA"/>
    <property type="match status" value="1"/>
</dbReference>
<dbReference type="PROSITE" id="PS51257">
    <property type="entry name" value="PROKAR_LIPOPROTEIN"/>
    <property type="match status" value="1"/>
</dbReference>
<dbReference type="NCBIfam" id="TIGR01256">
    <property type="entry name" value="modA"/>
    <property type="match status" value="1"/>
</dbReference>
<reference evidence="4" key="1">
    <citation type="submission" date="2023-07" db="EMBL/GenBank/DDBJ databases">
        <title>Whole-genome sequencing of a new Methanosarcina sp. Z-7115.</title>
        <authorList>
            <person name="Zhilina T.N."/>
            <person name="Merkel A.Y."/>
        </authorList>
    </citation>
    <scope>NUCLEOTIDE SEQUENCE [LARGE SCALE GENOMIC DNA]</scope>
    <source>
        <strain evidence="4">Z-7115</strain>
    </source>
</reference>
<proteinExistence type="predicted"/>
<dbReference type="PANTHER" id="PTHR30632">
    <property type="entry name" value="MOLYBDATE-BINDING PERIPLASMIC PROTEIN"/>
    <property type="match status" value="1"/>
</dbReference>
<dbReference type="Pfam" id="PF13531">
    <property type="entry name" value="SBP_bac_11"/>
    <property type="match status" value="1"/>
</dbReference>
<evidence type="ECO:0000313" key="3">
    <source>
        <dbReference type="EMBL" id="MDR7665672.1"/>
    </source>
</evidence>
<dbReference type="EMBL" id="JAVKPK010000025">
    <property type="protein sequence ID" value="MDR7665672.1"/>
    <property type="molecule type" value="Genomic_DNA"/>
</dbReference>
<organism evidence="3 4">
    <name type="scientific">Methanosarcina baikalica</name>
    <dbReference type="NCBI Taxonomy" id="3073890"/>
    <lineage>
        <taxon>Archaea</taxon>
        <taxon>Methanobacteriati</taxon>
        <taxon>Methanobacteriota</taxon>
        <taxon>Stenosarchaea group</taxon>
        <taxon>Methanomicrobia</taxon>
        <taxon>Methanosarcinales</taxon>
        <taxon>Methanosarcinaceae</taxon>
        <taxon>Methanosarcina</taxon>
    </lineage>
</organism>
<comment type="caution">
    <text evidence="3">The sequence shown here is derived from an EMBL/GenBank/DDBJ whole genome shotgun (WGS) entry which is preliminary data.</text>
</comment>
<evidence type="ECO:0000313" key="4">
    <source>
        <dbReference type="Proteomes" id="UP001246244"/>
    </source>
</evidence>
<evidence type="ECO:0000256" key="1">
    <source>
        <dbReference type="ARBA" id="ARBA00022723"/>
    </source>
</evidence>
<dbReference type="Proteomes" id="UP001246244">
    <property type="component" value="Unassembled WGS sequence"/>
</dbReference>
<protein>
    <submittedName>
        <fullName evidence="3">Molybdate ABC transporter substrate-binding protein</fullName>
    </submittedName>
</protein>
<dbReference type="PANTHER" id="PTHR30632:SF0">
    <property type="entry name" value="SULFATE-BINDING PROTEIN"/>
    <property type="match status" value="1"/>
</dbReference>
<dbReference type="InterPro" id="IPR005950">
    <property type="entry name" value="ModA"/>
</dbReference>
<dbReference type="CDD" id="cd13537">
    <property type="entry name" value="PBP2_YvgL_like"/>
    <property type="match status" value="1"/>
</dbReference>
<dbReference type="InterPro" id="IPR041879">
    <property type="entry name" value="YvgL-like_PBP2"/>
</dbReference>
<evidence type="ECO:0000256" key="2">
    <source>
        <dbReference type="ARBA" id="ARBA00022729"/>
    </source>
</evidence>
<gene>
    <name evidence="3" type="primary">modA</name>
    <name evidence="3" type="ORF">RG963_07780</name>
</gene>